<evidence type="ECO:0000259" key="1">
    <source>
        <dbReference type="PROSITE" id="PS51094"/>
    </source>
</evidence>
<dbReference type="RefSeq" id="WP_090061060.1">
    <property type="nucleotide sequence ID" value="NZ_FORH01000004.1"/>
</dbReference>
<protein>
    <submittedName>
        <fullName evidence="2">PTS IIA-like nitrogen-regulatory protein PtsN</fullName>
    </submittedName>
</protein>
<dbReference type="AlphaFoldDB" id="A0A1I3SPB9"/>
<dbReference type="PANTHER" id="PTHR47738">
    <property type="entry name" value="PTS SYSTEM FRUCTOSE-LIKE EIIA COMPONENT-RELATED"/>
    <property type="match status" value="1"/>
</dbReference>
<feature type="domain" description="PTS EIIA type-2" evidence="1">
    <location>
        <begin position="5"/>
        <end position="148"/>
    </location>
</feature>
<dbReference type="PROSITE" id="PS51094">
    <property type="entry name" value="PTS_EIIA_TYPE_2"/>
    <property type="match status" value="1"/>
</dbReference>
<proteinExistence type="predicted"/>
<dbReference type="Proteomes" id="UP000199630">
    <property type="component" value="Unassembled WGS sequence"/>
</dbReference>
<dbReference type="InterPro" id="IPR051541">
    <property type="entry name" value="PTS_SugarTrans_NitroReg"/>
</dbReference>
<gene>
    <name evidence="2" type="ORF">SAMN04487991_2543</name>
</gene>
<dbReference type="InterPro" id="IPR002178">
    <property type="entry name" value="PTS_EIIA_type-2_dom"/>
</dbReference>
<dbReference type="PROSITE" id="PS00372">
    <property type="entry name" value="PTS_EIIA_TYPE_2_HIS"/>
    <property type="match status" value="1"/>
</dbReference>
<accession>A0A1I3SPB9</accession>
<dbReference type="EMBL" id="FORH01000004">
    <property type="protein sequence ID" value="SFJ60684.1"/>
    <property type="molecule type" value="Genomic_DNA"/>
</dbReference>
<dbReference type="SUPFAM" id="SSF55804">
    <property type="entry name" value="Phoshotransferase/anion transport protein"/>
    <property type="match status" value="1"/>
</dbReference>
<dbReference type="Pfam" id="PF00359">
    <property type="entry name" value="PTS_EIIA_2"/>
    <property type="match status" value="1"/>
</dbReference>
<keyword evidence="3" id="KW-1185">Reference proteome</keyword>
<reference evidence="3" key="1">
    <citation type="submission" date="2016-10" db="EMBL/GenBank/DDBJ databases">
        <authorList>
            <person name="Varghese N."/>
            <person name="Submissions S."/>
        </authorList>
    </citation>
    <scope>NUCLEOTIDE SEQUENCE [LARGE SCALE GENOMIC DNA]</scope>
    <source>
        <strain evidence="3">DSM 26471</strain>
    </source>
</reference>
<dbReference type="STRING" id="588602.SAMN04487991_2543"/>
<dbReference type="GO" id="GO:0030295">
    <property type="term" value="F:protein kinase activator activity"/>
    <property type="evidence" value="ECO:0007669"/>
    <property type="project" value="TreeGrafter"/>
</dbReference>
<dbReference type="OrthoDB" id="95460at2"/>
<evidence type="ECO:0000313" key="2">
    <source>
        <dbReference type="EMBL" id="SFJ60684.1"/>
    </source>
</evidence>
<dbReference type="Gene3D" id="3.40.930.10">
    <property type="entry name" value="Mannitol-specific EII, Chain A"/>
    <property type="match status" value="1"/>
</dbReference>
<dbReference type="CDD" id="cd00211">
    <property type="entry name" value="PTS_IIA_fru"/>
    <property type="match status" value="1"/>
</dbReference>
<evidence type="ECO:0000313" key="3">
    <source>
        <dbReference type="Proteomes" id="UP000199630"/>
    </source>
</evidence>
<dbReference type="InterPro" id="IPR016152">
    <property type="entry name" value="PTrfase/Anion_transptr"/>
</dbReference>
<organism evidence="2 3">
    <name type="scientific">Celeribacter neptunius</name>
    <dbReference type="NCBI Taxonomy" id="588602"/>
    <lineage>
        <taxon>Bacteria</taxon>
        <taxon>Pseudomonadati</taxon>
        <taxon>Pseudomonadota</taxon>
        <taxon>Alphaproteobacteria</taxon>
        <taxon>Rhodobacterales</taxon>
        <taxon>Roseobacteraceae</taxon>
        <taxon>Celeribacter</taxon>
    </lineage>
</organism>
<sequence>MDISKILEPQAIKVVGKMTSKKRLFQDLAEIAAGAYELCLEDTFDALQERESLGPTGVGHGVALPHARIEGLSRVVGAFMRLESPMEFDAVDRQPVDLVFALFAPAESGVDHLKALALVSRTMRDADICAKLRSNNDPATLHAILTESPAIKAA</sequence>
<name>A0A1I3SPB9_9RHOB</name>
<dbReference type="PANTHER" id="PTHR47738:SF1">
    <property type="entry name" value="NITROGEN REGULATORY PROTEIN"/>
    <property type="match status" value="1"/>
</dbReference>